<dbReference type="eggNOG" id="COG2771">
    <property type="taxonomic scope" value="Bacteria"/>
</dbReference>
<keyword evidence="2" id="KW-1133">Transmembrane helix</keyword>
<keyword evidence="2" id="KW-0472">Membrane</keyword>
<dbReference type="OrthoDB" id="1048105at2"/>
<dbReference type="InterPro" id="IPR000792">
    <property type="entry name" value="Tscrpt_reg_LuxR_C"/>
</dbReference>
<reference key="1">
    <citation type="submission" date="2010-11" db="EMBL/GenBank/DDBJ databases">
        <title>The complete genome of Paludibacter propionicigenes DSM 17365.</title>
        <authorList>
            <consortium name="US DOE Joint Genome Institute (JGI-PGF)"/>
            <person name="Lucas S."/>
            <person name="Copeland A."/>
            <person name="Lapidus A."/>
            <person name="Bruce D."/>
            <person name="Goodwin L."/>
            <person name="Pitluck S."/>
            <person name="Kyrpides N."/>
            <person name="Mavromatis K."/>
            <person name="Ivanova N."/>
            <person name="Munk A.C."/>
            <person name="Brettin T."/>
            <person name="Detter J.C."/>
            <person name="Han C."/>
            <person name="Tapia R."/>
            <person name="Land M."/>
            <person name="Hauser L."/>
            <person name="Markowitz V."/>
            <person name="Cheng J.-F."/>
            <person name="Hugenholtz P."/>
            <person name="Woyke T."/>
            <person name="Wu D."/>
            <person name="Gronow S."/>
            <person name="Wellnitz S."/>
            <person name="Brambilla E."/>
            <person name="Klenk H.-P."/>
            <person name="Eisen J.A."/>
        </authorList>
    </citation>
    <scope>NUCLEOTIDE SEQUENCE</scope>
    <source>
        <strain>WB4</strain>
    </source>
</reference>
<dbReference type="Gene3D" id="1.25.40.10">
    <property type="entry name" value="Tetratricopeptide repeat domain"/>
    <property type="match status" value="1"/>
</dbReference>
<dbReference type="InterPro" id="IPR016032">
    <property type="entry name" value="Sig_transdc_resp-reg_C-effctor"/>
</dbReference>
<keyword evidence="1" id="KW-0175">Coiled coil</keyword>
<dbReference type="GO" id="GO:0006355">
    <property type="term" value="P:regulation of DNA-templated transcription"/>
    <property type="evidence" value="ECO:0007669"/>
    <property type="project" value="InterPro"/>
</dbReference>
<dbReference type="Proteomes" id="UP000008718">
    <property type="component" value="Chromosome"/>
</dbReference>
<evidence type="ECO:0000256" key="2">
    <source>
        <dbReference type="SAM" id="Phobius"/>
    </source>
</evidence>
<dbReference type="SUPFAM" id="SSF46894">
    <property type="entry name" value="C-terminal effector domain of the bipartite response regulators"/>
    <property type="match status" value="1"/>
</dbReference>
<feature type="signal peptide" evidence="3">
    <location>
        <begin position="1"/>
        <end position="22"/>
    </location>
</feature>
<feature type="transmembrane region" description="Helical" evidence="2">
    <location>
        <begin position="356"/>
        <end position="376"/>
    </location>
</feature>
<keyword evidence="3" id="KW-0732">Signal</keyword>
<dbReference type="InterPro" id="IPR036388">
    <property type="entry name" value="WH-like_DNA-bd_sf"/>
</dbReference>
<evidence type="ECO:0000313" key="6">
    <source>
        <dbReference type="Proteomes" id="UP000008718"/>
    </source>
</evidence>
<feature type="coiled-coil region" evidence="1">
    <location>
        <begin position="382"/>
        <end position="411"/>
    </location>
</feature>
<proteinExistence type="predicted"/>
<dbReference type="eggNOG" id="COG0457">
    <property type="taxonomic scope" value="Bacteria"/>
</dbReference>
<dbReference type="GO" id="GO:0003677">
    <property type="term" value="F:DNA binding"/>
    <property type="evidence" value="ECO:0007669"/>
    <property type="project" value="InterPro"/>
</dbReference>
<evidence type="ECO:0000313" key="5">
    <source>
        <dbReference type="EMBL" id="ADQ79890.1"/>
    </source>
</evidence>
<feature type="chain" id="PRO_5005673638" evidence="3">
    <location>
        <begin position="23"/>
        <end position="536"/>
    </location>
</feature>
<evidence type="ECO:0000256" key="1">
    <source>
        <dbReference type="SAM" id="Coils"/>
    </source>
</evidence>
<dbReference type="Gene3D" id="1.10.10.10">
    <property type="entry name" value="Winged helix-like DNA-binding domain superfamily/Winged helix DNA-binding domain"/>
    <property type="match status" value="1"/>
</dbReference>
<dbReference type="AlphaFoldDB" id="E4T596"/>
<dbReference type="STRING" id="694427.Palpr_1751"/>
<dbReference type="HOGENOM" id="CLU_030491_4_0_10"/>
<sequence>MKFVRLVLFLLCIFLVSCSSTDRELIRADKLMETAPDSALSILRAIKLEKYKLKQNRALYALLMSQALDKNEIKVESDSLIKIATAYYDENEPVRAAYAYLYLARYEKNQGNTRNQAMALLKAQDFALKCNDPKLQGLVYTDKADMYQSQGNNDSCIVYNKLGLKAFQKASDLRNSVLTLIGIGCGERLNNSYDSATYYYSLAEKMAIPLHENLLTSSIYRNLSVVAYKQKNFKQALDYLRLVPITHDTLYDYNKWYLIGRMFVKSGQLDSARIYLNKVKSPGVMIVDYYKLWQELYEKQGRLAESLYYAKKVAILKDSIQNQALNTSFAGMEKKYRFERLSVENKSLIIENKQNGIILLVALLLLSILCIVLLFWRIKSNKRKLIVQNQMLEQERSLKEKEKENNFLLQQQMKMQHLLLKNVEQYRSRAIKRSSASEVEKTVGVRNSQLDTFYEELMSHIDLTHRNISSRLEAAYPNLTKRDILICCLLLANFDTGMIATILDVQSESINIHRGRLRKKLNLQNQDNLLQFLRSF</sequence>
<dbReference type="InterPro" id="IPR011990">
    <property type="entry name" value="TPR-like_helical_dom_sf"/>
</dbReference>
<gene>
    <name evidence="5" type="ordered locus">Palpr_1751</name>
</gene>
<organism evidence="5 6">
    <name type="scientific">Paludibacter propionicigenes (strain DSM 17365 / JCM 13257 / WB4)</name>
    <dbReference type="NCBI Taxonomy" id="694427"/>
    <lineage>
        <taxon>Bacteria</taxon>
        <taxon>Pseudomonadati</taxon>
        <taxon>Bacteroidota</taxon>
        <taxon>Bacteroidia</taxon>
        <taxon>Bacteroidales</taxon>
        <taxon>Paludibacteraceae</taxon>
        <taxon>Paludibacter</taxon>
    </lineage>
</organism>
<dbReference type="EMBL" id="CP002345">
    <property type="protein sequence ID" value="ADQ79890.1"/>
    <property type="molecule type" value="Genomic_DNA"/>
</dbReference>
<dbReference type="KEGG" id="ppn:Palpr_1751"/>
<dbReference type="Pfam" id="PF00196">
    <property type="entry name" value="GerE"/>
    <property type="match status" value="1"/>
</dbReference>
<feature type="domain" description="HTH luxR-type" evidence="4">
    <location>
        <begin position="476"/>
        <end position="533"/>
    </location>
</feature>
<dbReference type="SMART" id="SM00421">
    <property type="entry name" value="HTH_LUXR"/>
    <property type="match status" value="1"/>
</dbReference>
<keyword evidence="2" id="KW-0812">Transmembrane</keyword>
<dbReference type="PROSITE" id="PS51257">
    <property type="entry name" value="PROKAR_LIPOPROTEIN"/>
    <property type="match status" value="1"/>
</dbReference>
<reference evidence="5 6" key="2">
    <citation type="journal article" date="2011" name="Stand. Genomic Sci.">
        <title>Complete genome sequence of Paludibacter propionicigenes type strain (WB4).</title>
        <authorList>
            <person name="Gronow S."/>
            <person name="Munk C."/>
            <person name="Lapidus A."/>
            <person name="Nolan M."/>
            <person name="Lucas S."/>
            <person name="Hammon N."/>
            <person name="Deshpande S."/>
            <person name="Cheng J.F."/>
            <person name="Tapia R."/>
            <person name="Han C."/>
            <person name="Goodwin L."/>
            <person name="Pitluck S."/>
            <person name="Liolios K."/>
            <person name="Ivanova N."/>
            <person name="Mavromatis K."/>
            <person name="Mikhailova N."/>
            <person name="Pati A."/>
            <person name="Chen A."/>
            <person name="Palaniappan K."/>
            <person name="Land M."/>
            <person name="Hauser L."/>
            <person name="Chang Y.J."/>
            <person name="Jeffries C.D."/>
            <person name="Brambilla E."/>
            <person name="Rohde M."/>
            <person name="Goker M."/>
            <person name="Detter J.C."/>
            <person name="Woyke T."/>
            <person name="Bristow J."/>
            <person name="Eisen J.A."/>
            <person name="Markowitz V."/>
            <person name="Hugenholtz P."/>
            <person name="Kyrpides N.C."/>
            <person name="Klenk H.P."/>
        </authorList>
    </citation>
    <scope>NUCLEOTIDE SEQUENCE [LARGE SCALE GENOMIC DNA]</scope>
    <source>
        <strain evidence="6">DSM 17365 / JCM 13257 / WB4</strain>
    </source>
</reference>
<evidence type="ECO:0000256" key="3">
    <source>
        <dbReference type="SAM" id="SignalP"/>
    </source>
</evidence>
<evidence type="ECO:0000259" key="4">
    <source>
        <dbReference type="SMART" id="SM00421"/>
    </source>
</evidence>
<keyword evidence="6" id="KW-1185">Reference proteome</keyword>
<accession>E4T596</accession>
<protein>
    <submittedName>
        <fullName evidence="5">Regulatory protein LuxR</fullName>
    </submittedName>
</protein>
<name>E4T596_PALPW</name>
<dbReference type="SUPFAM" id="SSF48452">
    <property type="entry name" value="TPR-like"/>
    <property type="match status" value="1"/>
</dbReference>